<feature type="compositionally biased region" description="Low complexity" evidence="5">
    <location>
        <begin position="161"/>
        <end position="174"/>
    </location>
</feature>
<gene>
    <name evidence="6" type="ORF">SHKM778_68480</name>
</gene>
<dbReference type="InterPro" id="IPR029475">
    <property type="entry name" value="DUF6807"/>
</dbReference>
<feature type="region of interest" description="Disordered" evidence="5">
    <location>
        <begin position="154"/>
        <end position="304"/>
    </location>
</feature>
<name>A0AAT9HTY2_9ACTN</name>
<evidence type="ECO:0008006" key="7">
    <source>
        <dbReference type="Google" id="ProtNLM"/>
    </source>
</evidence>
<dbReference type="Gene3D" id="2.115.10.20">
    <property type="entry name" value="Glycosyl hydrolase domain, family 43"/>
    <property type="match status" value="1"/>
</dbReference>
<accession>A0AAT9HTY2</accession>
<feature type="compositionally biased region" description="Low complexity" evidence="5">
    <location>
        <begin position="190"/>
        <end position="199"/>
    </location>
</feature>
<feature type="region of interest" description="Disordered" evidence="5">
    <location>
        <begin position="318"/>
        <end position="403"/>
    </location>
</feature>
<feature type="compositionally biased region" description="Pro residues" evidence="5">
    <location>
        <begin position="200"/>
        <end position="219"/>
    </location>
</feature>
<dbReference type="InterPro" id="IPR023296">
    <property type="entry name" value="Glyco_hydro_beta-prop_sf"/>
</dbReference>
<dbReference type="EMBL" id="AP035768">
    <property type="protein sequence ID" value="BFO20460.1"/>
    <property type="molecule type" value="Genomic_DNA"/>
</dbReference>
<reference evidence="6" key="2">
    <citation type="submission" date="2024-07" db="EMBL/GenBank/DDBJ databases">
        <title>Streptomyces haneummycinica sp. nov., a new antibiotic-producing actinobacterium isolated from marine sediment.</title>
        <authorList>
            <person name="Uemura M."/>
            <person name="Hamada M."/>
            <person name="Hirano S."/>
            <person name="Kobayashi K."/>
            <person name="Ohshiro T."/>
            <person name="Kobayashi T."/>
            <person name="Terahara T."/>
        </authorList>
    </citation>
    <scope>NUCLEOTIDE SEQUENCE</scope>
    <source>
        <strain evidence="6">KM77-8</strain>
    </source>
</reference>
<dbReference type="Pfam" id="PF04616">
    <property type="entry name" value="Glyco_hydro_43"/>
    <property type="match status" value="1"/>
</dbReference>
<reference evidence="6" key="1">
    <citation type="submission" date="2024-06" db="EMBL/GenBank/DDBJ databases">
        <authorList>
            <consortium name="consrtm"/>
            <person name="Uemura M."/>
            <person name="Terahara T."/>
        </authorList>
    </citation>
    <scope>NUCLEOTIDE SEQUENCE</scope>
    <source>
        <strain evidence="6">KM77-8</strain>
    </source>
</reference>
<feature type="compositionally biased region" description="Low complexity" evidence="5">
    <location>
        <begin position="368"/>
        <end position="386"/>
    </location>
</feature>
<dbReference type="AlphaFoldDB" id="A0AAT9HTY2"/>
<protein>
    <recommendedName>
        <fullName evidence="7">Oxidoreductase</fullName>
    </recommendedName>
</protein>
<feature type="compositionally biased region" description="Low complexity" evidence="5">
    <location>
        <begin position="333"/>
        <end position="348"/>
    </location>
</feature>
<evidence type="ECO:0000256" key="5">
    <source>
        <dbReference type="SAM" id="MobiDB-lite"/>
    </source>
</evidence>
<dbReference type="SUPFAM" id="SSF75005">
    <property type="entry name" value="Arabinanase/levansucrase/invertase"/>
    <property type="match status" value="1"/>
</dbReference>
<dbReference type="InterPro" id="IPR006710">
    <property type="entry name" value="Glyco_hydro_43"/>
</dbReference>
<sequence>MTGNDSVVLRVAGRPVGRYVTRPELRARLSPRPYLHPVTTLAGTAVTELSPADHTHHLGVGVAVPDVEGFNFWGGRTYVQGRGPTELDNHGTQRHAAYQLRDPDGFVEELRWVAAPGELLRERRTVAATALTDTAWALDFTFSLTNVTGAPLSLGSPATNGRPGAAYGASSGGPARRRRHRTSSPPPPGARARSTAGPPTGSPSPAPPGPSSSPGPPNGPAGTPGSYAPPNTRASAPPRPYGPAARPARRDRGPPDRHRRRRRPPRPHRGRRPGPQGGEPVTAARTGTTYRNPVLNADWSDPDVIRVGDDFYLTASSFGRAPDCPCCTPATLSTGPSSATPSNASNPKPSSPPPARLRRLGTRPAPSRRPLLDLLGRPRPGRLPGQRPRDPRPLEQPAAGQGR</sequence>
<feature type="compositionally biased region" description="Basic residues" evidence="5">
    <location>
        <begin position="257"/>
        <end position="272"/>
    </location>
</feature>
<evidence type="ECO:0000256" key="4">
    <source>
        <dbReference type="RuleBase" id="RU361187"/>
    </source>
</evidence>
<comment type="similarity">
    <text evidence="1 4">Belongs to the glycosyl hydrolase 43 family.</text>
</comment>
<organism evidence="6">
    <name type="scientific">Streptomyces haneummycinicus</name>
    <dbReference type="NCBI Taxonomy" id="3074435"/>
    <lineage>
        <taxon>Bacteria</taxon>
        <taxon>Bacillati</taxon>
        <taxon>Actinomycetota</taxon>
        <taxon>Actinomycetes</taxon>
        <taxon>Kitasatosporales</taxon>
        <taxon>Streptomycetaceae</taxon>
        <taxon>Streptomyces</taxon>
    </lineage>
</organism>
<dbReference type="Pfam" id="PF14100">
    <property type="entry name" value="DUF6807"/>
    <property type="match status" value="1"/>
</dbReference>
<evidence type="ECO:0000256" key="2">
    <source>
        <dbReference type="ARBA" id="ARBA00022801"/>
    </source>
</evidence>
<evidence type="ECO:0000256" key="3">
    <source>
        <dbReference type="ARBA" id="ARBA00023295"/>
    </source>
</evidence>
<dbReference type="GO" id="GO:0005975">
    <property type="term" value="P:carbohydrate metabolic process"/>
    <property type="evidence" value="ECO:0007669"/>
    <property type="project" value="InterPro"/>
</dbReference>
<proteinExistence type="inferred from homology"/>
<keyword evidence="3 4" id="KW-0326">Glycosidase</keyword>
<keyword evidence="2 4" id="KW-0378">Hydrolase</keyword>
<dbReference type="GO" id="GO:0004553">
    <property type="term" value="F:hydrolase activity, hydrolyzing O-glycosyl compounds"/>
    <property type="evidence" value="ECO:0007669"/>
    <property type="project" value="InterPro"/>
</dbReference>
<evidence type="ECO:0000313" key="6">
    <source>
        <dbReference type="EMBL" id="BFO20460.1"/>
    </source>
</evidence>
<evidence type="ECO:0000256" key="1">
    <source>
        <dbReference type="ARBA" id="ARBA00009865"/>
    </source>
</evidence>